<dbReference type="PANTHER" id="PTHR31018">
    <property type="entry name" value="SPORULATION-SPECIFIC PROTEIN-RELATED"/>
    <property type="match status" value="1"/>
</dbReference>
<comment type="subcellular location">
    <subcellularLocation>
        <location evidence="1">Secreted</location>
        <location evidence="1">Cell wall</location>
    </subcellularLocation>
</comment>
<keyword evidence="2" id="KW-0134">Cell wall</keyword>
<dbReference type="RefSeq" id="WP_143024774.1">
    <property type="nucleotide sequence ID" value="NZ_FNDO01000008.1"/>
</dbReference>
<dbReference type="InterPro" id="IPR051648">
    <property type="entry name" value="CWI-Assembly_Regulator"/>
</dbReference>
<keyword evidence="4" id="KW-0732">Signal</keyword>
<dbReference type="Proteomes" id="UP000181870">
    <property type="component" value="Unassembled WGS sequence"/>
</dbReference>
<dbReference type="InterPro" id="IPR036941">
    <property type="entry name" value="Rcpt_L-dom_sf"/>
</dbReference>
<dbReference type="SUPFAM" id="SSF52058">
    <property type="entry name" value="L domain-like"/>
    <property type="match status" value="3"/>
</dbReference>
<evidence type="ECO:0008006" key="8">
    <source>
        <dbReference type="Google" id="ProtNLM"/>
    </source>
</evidence>
<dbReference type="GO" id="GO:0030313">
    <property type="term" value="C:cell envelope"/>
    <property type="evidence" value="ECO:0007669"/>
    <property type="project" value="UniProtKB-SubCell"/>
</dbReference>
<dbReference type="AlphaFoldDB" id="A0A1G8DDL6"/>
<protein>
    <recommendedName>
        <fullName evidence="8">Receptor L-domain domain-containing protein</fullName>
    </recommendedName>
</protein>
<gene>
    <name evidence="6" type="ORF">SAMN05192582_10082</name>
</gene>
<evidence type="ECO:0000313" key="6">
    <source>
        <dbReference type="EMBL" id="SDH55519.1"/>
    </source>
</evidence>
<organism evidence="6 7">
    <name type="scientific">Bacteroides ovatus</name>
    <dbReference type="NCBI Taxonomy" id="28116"/>
    <lineage>
        <taxon>Bacteria</taxon>
        <taxon>Pseudomonadati</taxon>
        <taxon>Bacteroidota</taxon>
        <taxon>Bacteroidia</taxon>
        <taxon>Bacteroidales</taxon>
        <taxon>Bacteroidaceae</taxon>
        <taxon>Bacteroides</taxon>
    </lineage>
</organism>
<sequence length="750" mass="82199">MKNIRLIMLGVLCLLFVIHVGGCKDDDGGDSAVGYNLTTQKDVNNFLESGNISYLIISGEDITDLSALKFASIGSLIIRNTNVLDLSLPNLTSVQEELRIEGNSKLIKISDLSKLKEINGELVINNNVLLTDISGLLDVQGGAGTISVINNKALGEDKPLVGEDYSYGLFPLRYLYEKGKFDGIFRIADNHPKAATDIEDIGKLEDGISSYTIASRKDALEFAPTNTTVRNLTISGSEITDEVLRLLTGKVKKIIGTLTIEGTVITNTEGFFDVVSVEGDIIFRNNTPGNGYDAIFSNGLRFYEKINGDLIIDNTPIKFWGKGSSFAQIKEIAGDFRILNNPYQGTRGDELDGMPLLKKVGGDLEVSGCPNIVNMQTFMMALQEIGGKLIYKNNPKVVSLSGFESLKSIGNGIEISRNGNTDGEIPTYGSTGRPGWCMVKAWIEDEIVKSTSDVILTYSDGELVDLSMIEACDGFNPSKDDGIPKDYEINGAREMQLFLEGPKGKAVNLTIKGEDITQEMMNQVQYRIESVSGVVTWDNLSIESTRHFFNVIDCQGGIIIKNCPKLVDPSGFQEAPDKYRIIHGDFIIENCPNFACGGFQGWSSFNCITKVEGDLRLIGIVTSNVNSETFKNLTEVEGDFELRDIQWFWELNFKDPTRPLPLEKIGGDLIIQDCHAFWQLDGLAGLKSVGGDVVILNTSVPTYSTDWQLGLCYLKYLKDSGTVFKPDVKMTLGSSDNLIDVDSLSPCGLN</sequence>
<dbReference type="Gene3D" id="3.80.20.20">
    <property type="entry name" value="Receptor L-domain"/>
    <property type="match status" value="1"/>
</dbReference>
<evidence type="ECO:0000256" key="3">
    <source>
        <dbReference type="ARBA" id="ARBA00022525"/>
    </source>
</evidence>
<evidence type="ECO:0000313" key="7">
    <source>
        <dbReference type="Proteomes" id="UP000181870"/>
    </source>
</evidence>
<accession>A0A1G8DDL6</accession>
<dbReference type="EMBL" id="FNDO01000008">
    <property type="protein sequence ID" value="SDH55519.1"/>
    <property type="molecule type" value="Genomic_DNA"/>
</dbReference>
<reference evidence="6 7" key="1">
    <citation type="submission" date="2016-10" db="EMBL/GenBank/DDBJ databases">
        <authorList>
            <person name="de Groot N.N."/>
        </authorList>
    </citation>
    <scope>NUCLEOTIDE SEQUENCE [LARGE SCALE GENOMIC DNA]</scope>
    <source>
        <strain evidence="6 7">NLAE-zl-C57</strain>
    </source>
</reference>
<evidence type="ECO:0000256" key="4">
    <source>
        <dbReference type="ARBA" id="ARBA00022729"/>
    </source>
</evidence>
<proteinExistence type="predicted"/>
<evidence type="ECO:0000256" key="2">
    <source>
        <dbReference type="ARBA" id="ARBA00022512"/>
    </source>
</evidence>
<evidence type="ECO:0000256" key="1">
    <source>
        <dbReference type="ARBA" id="ARBA00004191"/>
    </source>
</evidence>
<dbReference type="PANTHER" id="PTHR31018:SF3">
    <property type="entry name" value="RECEPTOR PROTEIN-TYROSINE KINASE"/>
    <property type="match status" value="1"/>
</dbReference>
<evidence type="ECO:0000256" key="5">
    <source>
        <dbReference type="ARBA" id="ARBA00023180"/>
    </source>
</evidence>
<keyword evidence="5" id="KW-0325">Glycoprotein</keyword>
<keyword evidence="3" id="KW-0964">Secreted</keyword>
<name>A0A1G8DDL6_BACOV</name>